<dbReference type="EMBL" id="LVJZ01000003">
    <property type="protein sequence ID" value="ODB97901.1"/>
    <property type="molecule type" value="Genomic_DNA"/>
</dbReference>
<keyword evidence="2" id="KW-1185">Reference proteome</keyword>
<dbReference type="PANTHER" id="PTHR35564">
    <property type="match status" value="1"/>
</dbReference>
<dbReference type="AlphaFoldDB" id="A0A1E2UT99"/>
<dbReference type="RefSeq" id="WP_069005876.1">
    <property type="nucleotide sequence ID" value="NZ_LVJW01000003.1"/>
</dbReference>
<reference evidence="1 2" key="1">
    <citation type="submission" date="2016-03" db="EMBL/GenBank/DDBJ databases">
        <title>Chemosynthetic sulphur-oxidizing symbionts of marine invertebrate animals are capable of nitrogen fixation.</title>
        <authorList>
            <person name="Petersen J.M."/>
            <person name="Kemper A."/>
            <person name="Gruber-Vodicka H."/>
            <person name="Cardini U."/>
            <person name="Geest Mvander."/>
            <person name="Kleiner M."/>
            <person name="Bulgheresi S."/>
            <person name="Fussmann M."/>
            <person name="Herbold C."/>
            <person name="Seah B.K.B."/>
            <person name="Antony C.Paul."/>
            <person name="Liu D."/>
            <person name="Belitz A."/>
            <person name="Weber M."/>
        </authorList>
    </citation>
    <scope>NUCLEOTIDE SEQUENCE [LARGE SCALE GENOMIC DNA]</scope>
    <source>
        <strain evidence="1">G_D</strain>
    </source>
</reference>
<sequence>MASKAGSEKNPLSLFDRLQQAPYRFDFYQAMRRLECAYPDEPRLAHSRHAKRDKIRLGQDPTMAFQPSTLNSFRQGKGSLPPRLGVYFFGLFGPNGPLPLHLTEFVHDRLHNEHDPTQVAFLDHFHHRLLSLFYRVWADCQPTVSFDRPENDRFGDYLGSMVGIGSPHLRERDAMPDLAKLHYAGRFASHPRNAEGLEAVLQDFFQLPVRIDEFIGAWIDLPENSRCRLGDSLEISMLGTNIILGDRVWQAQQKFRIVLGALSFKDYQRMLPGGESLKRLISVVKNYIGDEQDWELNLILEQPEVPQLCLNGASRLGWTSWLAQQPLGRDGDDLFLQPLELRGLPS</sequence>
<evidence type="ECO:0000313" key="1">
    <source>
        <dbReference type="EMBL" id="ODB97901.1"/>
    </source>
</evidence>
<proteinExistence type="predicted"/>
<comment type="caution">
    <text evidence="1">The sequence shown here is derived from an EMBL/GenBank/DDBJ whole genome shotgun (WGS) entry which is preliminary data.</text>
</comment>
<accession>A0A1E2UT99</accession>
<evidence type="ECO:0000313" key="2">
    <source>
        <dbReference type="Proteomes" id="UP000094849"/>
    </source>
</evidence>
<dbReference type="Proteomes" id="UP000094849">
    <property type="component" value="Unassembled WGS sequence"/>
</dbReference>
<dbReference type="InterPro" id="IPR010732">
    <property type="entry name" value="T6SS_TssG-like"/>
</dbReference>
<dbReference type="STRING" id="1818881.A3196_14730"/>
<dbReference type="NCBIfam" id="TIGR03347">
    <property type="entry name" value="VI_chp_1"/>
    <property type="match status" value="1"/>
</dbReference>
<protein>
    <submittedName>
        <fullName evidence="1">Type VI secretion protein</fullName>
    </submittedName>
</protein>
<dbReference type="Pfam" id="PF06996">
    <property type="entry name" value="T6SS_TssG"/>
    <property type="match status" value="1"/>
</dbReference>
<dbReference type="PANTHER" id="PTHR35564:SF4">
    <property type="entry name" value="CYTOPLASMIC PROTEIN"/>
    <property type="match status" value="1"/>
</dbReference>
<name>A0A1E2UT99_9GAMM</name>
<gene>
    <name evidence="1" type="ORF">A3196_14730</name>
</gene>
<organism evidence="1 2">
    <name type="scientific">Candidatus Thiodiazotropha endoloripes</name>
    <dbReference type="NCBI Taxonomy" id="1818881"/>
    <lineage>
        <taxon>Bacteria</taxon>
        <taxon>Pseudomonadati</taxon>
        <taxon>Pseudomonadota</taxon>
        <taxon>Gammaproteobacteria</taxon>
        <taxon>Chromatiales</taxon>
        <taxon>Sedimenticolaceae</taxon>
        <taxon>Candidatus Thiodiazotropha</taxon>
    </lineage>
</organism>
<dbReference type="OrthoDB" id="1523296at2"/>